<feature type="compositionally biased region" description="Polar residues" evidence="2">
    <location>
        <begin position="204"/>
        <end position="222"/>
    </location>
</feature>
<evidence type="ECO:0000256" key="1">
    <source>
        <dbReference type="SAM" id="Coils"/>
    </source>
</evidence>
<keyword evidence="1" id="KW-0175">Coiled coil</keyword>
<dbReference type="AlphaFoldDB" id="A0A9W7CMR3"/>
<name>A0A9W7CMR3_9STRA</name>
<accession>A0A9W7CMR3</accession>
<proteinExistence type="predicted"/>
<feature type="coiled-coil region" evidence="1">
    <location>
        <begin position="86"/>
        <end position="123"/>
    </location>
</feature>
<feature type="compositionally biased region" description="Polar residues" evidence="2">
    <location>
        <begin position="177"/>
        <end position="186"/>
    </location>
</feature>
<evidence type="ECO:0000313" key="3">
    <source>
        <dbReference type="EMBL" id="GMF34703.1"/>
    </source>
</evidence>
<dbReference type="OrthoDB" id="129642at2759"/>
<evidence type="ECO:0000256" key="2">
    <source>
        <dbReference type="SAM" id="MobiDB-lite"/>
    </source>
</evidence>
<sequence length="278" mass="30377">MRPPVRAALVPPLPPPVRGFPGAYPHSPRPPRGFFPRFVAPRPPPLPPRPPVVDAEQTWLDSFRRTHCVALDSREPIAAGGDEPPLRVLRRRVARAQKLAEQLKVAAQELAAVETRLEALGAASEETRRVGEDAALSVEAPRKRVKQRRRVEASIRRAVDSTKSEDTTPNDEGKALPSTSVDNSKASQDKVVLLQHPNSDSDKQQAGTRESASPSTSKQTLDPETLTIDKLIAVRRAWDSYIVFPQTPGASTIPPVRIFLTAVPSAQVSLSLHCFCIS</sequence>
<feature type="region of interest" description="Disordered" evidence="2">
    <location>
        <begin position="140"/>
        <end position="223"/>
    </location>
</feature>
<keyword evidence="4" id="KW-1185">Reference proteome</keyword>
<evidence type="ECO:0000313" key="4">
    <source>
        <dbReference type="Proteomes" id="UP001165121"/>
    </source>
</evidence>
<feature type="compositionally biased region" description="Basic and acidic residues" evidence="2">
    <location>
        <begin position="150"/>
        <end position="174"/>
    </location>
</feature>
<comment type="caution">
    <text evidence="3">The sequence shown here is derived from an EMBL/GenBank/DDBJ whole genome shotgun (WGS) entry which is preliminary data.</text>
</comment>
<reference evidence="3" key="1">
    <citation type="submission" date="2023-04" db="EMBL/GenBank/DDBJ databases">
        <title>Phytophthora fragariaefolia NBRC 109709.</title>
        <authorList>
            <person name="Ichikawa N."/>
            <person name="Sato H."/>
            <person name="Tonouchi N."/>
        </authorList>
    </citation>
    <scope>NUCLEOTIDE SEQUENCE</scope>
    <source>
        <strain evidence="3">NBRC 109709</strain>
    </source>
</reference>
<gene>
    <name evidence="3" type="ORF">Pfra01_000898400</name>
</gene>
<dbReference type="EMBL" id="BSXT01000830">
    <property type="protein sequence ID" value="GMF34703.1"/>
    <property type="molecule type" value="Genomic_DNA"/>
</dbReference>
<dbReference type="Proteomes" id="UP001165121">
    <property type="component" value="Unassembled WGS sequence"/>
</dbReference>
<organism evidence="3 4">
    <name type="scientific">Phytophthora fragariaefolia</name>
    <dbReference type="NCBI Taxonomy" id="1490495"/>
    <lineage>
        <taxon>Eukaryota</taxon>
        <taxon>Sar</taxon>
        <taxon>Stramenopiles</taxon>
        <taxon>Oomycota</taxon>
        <taxon>Peronosporomycetes</taxon>
        <taxon>Peronosporales</taxon>
        <taxon>Peronosporaceae</taxon>
        <taxon>Phytophthora</taxon>
    </lineage>
</organism>
<protein>
    <submittedName>
        <fullName evidence="3">Unnamed protein product</fullName>
    </submittedName>
</protein>